<feature type="binding site" evidence="10">
    <location>
        <begin position="71"/>
        <end position="74"/>
    </location>
    <ligand>
        <name>GTP</name>
        <dbReference type="ChEBI" id="CHEBI:37565"/>
    </ligand>
</feature>
<evidence type="ECO:0000256" key="3">
    <source>
        <dbReference type="ARBA" id="ARBA00022792"/>
    </source>
</evidence>
<dbReference type="OrthoDB" id="269151at2759"/>
<accession>A0A226D082</accession>
<dbReference type="EMBL" id="LNIX01000045">
    <property type="protein sequence ID" value="OXA38470.1"/>
    <property type="molecule type" value="Genomic_DNA"/>
</dbReference>
<organism evidence="12 13">
    <name type="scientific">Folsomia candida</name>
    <name type="common">Springtail</name>
    <dbReference type="NCBI Taxonomy" id="158441"/>
    <lineage>
        <taxon>Eukaryota</taxon>
        <taxon>Metazoa</taxon>
        <taxon>Ecdysozoa</taxon>
        <taxon>Arthropoda</taxon>
        <taxon>Hexapoda</taxon>
        <taxon>Collembola</taxon>
        <taxon>Entomobryomorpha</taxon>
        <taxon>Isotomoidea</taxon>
        <taxon>Isotomidae</taxon>
        <taxon>Proisotominae</taxon>
        <taxon>Folsomia</taxon>
    </lineage>
</organism>
<evidence type="ECO:0000313" key="13">
    <source>
        <dbReference type="Proteomes" id="UP000198287"/>
    </source>
</evidence>
<evidence type="ECO:0000313" key="12">
    <source>
        <dbReference type="EMBL" id="OXA38470.1"/>
    </source>
</evidence>
<dbReference type="Gene3D" id="3.40.50.300">
    <property type="entry name" value="P-loop containing nucleotide triphosphate hydrolases"/>
    <property type="match status" value="1"/>
</dbReference>
<dbReference type="SUPFAM" id="SSF52540">
    <property type="entry name" value="P-loop containing nucleoside triphosphate hydrolases"/>
    <property type="match status" value="1"/>
</dbReference>
<evidence type="ECO:0000256" key="8">
    <source>
        <dbReference type="ARBA" id="ARBA00045284"/>
    </source>
</evidence>
<comment type="similarity">
    <text evidence="9">Belongs to the TRAFAC class YlqF/YawG GTPase family. MTG1 subfamily.</text>
</comment>
<dbReference type="OMA" id="GVLWPKF"/>
<dbReference type="InterPro" id="IPR006073">
    <property type="entry name" value="GTP-bd"/>
</dbReference>
<dbReference type="FunFam" id="3.40.50.300:FF:000876">
    <property type="entry name" value="Mitochondrial GTPase 1"/>
    <property type="match status" value="1"/>
</dbReference>
<keyword evidence="6 9" id="KW-0342">GTP-binding</keyword>
<dbReference type="AlphaFoldDB" id="A0A226D082"/>
<dbReference type="InterPro" id="IPR027417">
    <property type="entry name" value="P-loop_NTPase"/>
</dbReference>
<reference evidence="12 13" key="1">
    <citation type="submission" date="2015-12" db="EMBL/GenBank/DDBJ databases">
        <title>The genome of Folsomia candida.</title>
        <authorList>
            <person name="Faddeeva A."/>
            <person name="Derks M.F."/>
            <person name="Anvar Y."/>
            <person name="Smit S."/>
            <person name="Van Straalen N."/>
            <person name="Roelofs D."/>
        </authorList>
    </citation>
    <scope>NUCLEOTIDE SEQUENCE [LARGE SCALE GENOMIC DNA]</scope>
    <source>
        <strain evidence="12 13">VU population</strain>
        <tissue evidence="12">Whole body</tissue>
    </source>
</reference>
<comment type="caution">
    <text evidence="12">The sequence shown here is derived from an EMBL/GenBank/DDBJ whole genome shotgun (WGS) entry which is preliminary data.</text>
</comment>
<dbReference type="PANTHER" id="PTHR45782:SF4">
    <property type="entry name" value="MITOCHONDRIAL RIBOSOME-ASSOCIATED GTPASE 1"/>
    <property type="match status" value="1"/>
</dbReference>
<dbReference type="CDD" id="cd01856">
    <property type="entry name" value="YlqF"/>
    <property type="match status" value="1"/>
</dbReference>
<dbReference type="GO" id="GO:0003924">
    <property type="term" value="F:GTPase activity"/>
    <property type="evidence" value="ECO:0007669"/>
    <property type="project" value="TreeGrafter"/>
</dbReference>
<evidence type="ECO:0000256" key="4">
    <source>
        <dbReference type="ARBA" id="ARBA00022946"/>
    </source>
</evidence>
<name>A0A226D082_FOLCA</name>
<keyword evidence="5 9" id="KW-0496">Mitochondrion</keyword>
<protein>
    <recommendedName>
        <fullName evidence="9">Mitochondrial GTPase 1</fullName>
    </recommendedName>
</protein>
<feature type="binding site" evidence="10">
    <location>
        <begin position="144"/>
        <end position="149"/>
    </location>
    <ligand>
        <name>GTP</name>
        <dbReference type="ChEBI" id="CHEBI:37565"/>
    </ligand>
</feature>
<evidence type="ECO:0000259" key="11">
    <source>
        <dbReference type="Pfam" id="PF01926"/>
    </source>
</evidence>
<gene>
    <name evidence="12" type="ORF">Fcan01_26774</name>
</gene>
<evidence type="ECO:0000256" key="6">
    <source>
        <dbReference type="ARBA" id="ARBA00023134"/>
    </source>
</evidence>
<dbReference type="FunFam" id="1.10.1580.10:FF:000004">
    <property type="entry name" value="Mitochondrial GTPase 1"/>
    <property type="match status" value="1"/>
</dbReference>
<dbReference type="PIRSF" id="PIRSF006230">
    <property type="entry name" value="MG442"/>
    <property type="match status" value="1"/>
</dbReference>
<dbReference type="PRINTS" id="PR00326">
    <property type="entry name" value="GTP1OBG"/>
</dbReference>
<evidence type="ECO:0000256" key="2">
    <source>
        <dbReference type="ARBA" id="ARBA00022741"/>
    </source>
</evidence>
<dbReference type="InterPro" id="IPR016478">
    <property type="entry name" value="GTPase_MTG1"/>
</dbReference>
<proteinExistence type="inferred from homology"/>
<keyword evidence="3" id="KW-0999">Mitochondrion inner membrane</keyword>
<keyword evidence="13" id="KW-1185">Reference proteome</keyword>
<evidence type="ECO:0000256" key="9">
    <source>
        <dbReference type="PIRNR" id="PIRNR006230"/>
    </source>
</evidence>
<feature type="binding site" evidence="10">
    <location>
        <position position="196"/>
    </location>
    <ligand>
        <name>GTP</name>
        <dbReference type="ChEBI" id="CHEBI:37565"/>
    </ligand>
</feature>
<dbReference type="InterPro" id="IPR023179">
    <property type="entry name" value="GTP-bd_ortho_bundle_sf"/>
</dbReference>
<sequence length="340" mass="37901">MGSFRQGFGRLSRTLNWYPKHMNSGMKQMQAKLRSVDCILELHDARIPFSGRNPNFAQSLVGDKPHILVLNKVDLIPRETARAIAASPLITSSTPHIVFTNAKNDQDSGIKKITPLMRKLIEESDRYHRTNTTEFHAMIIGVPNVGKSSLINILRARNMKKGRSLKVGPSAGVTKCVHEKVKVSENPTIFLFDTPGILTPKIDGDETGLKLAVCGNLPDHDVGEMLIADYILYVLNSRKNTRYVTWMGLDGPCDCITTTLTKACIHLNIMYTVKDFNASGGLIKKPNFDIMAKMFIEKFRAGDFGKIILDEIDHTGVHDSHEKMHLHPNETWMSSSSSTG</sequence>
<dbReference type="GO" id="GO:0005743">
    <property type="term" value="C:mitochondrial inner membrane"/>
    <property type="evidence" value="ECO:0007669"/>
    <property type="project" value="UniProtKB-SubCell"/>
</dbReference>
<keyword evidence="2 9" id="KW-0547">Nucleotide-binding</keyword>
<evidence type="ECO:0000256" key="10">
    <source>
        <dbReference type="PIRSR" id="PIRSR006230-1"/>
    </source>
</evidence>
<dbReference type="Pfam" id="PF01926">
    <property type="entry name" value="MMR_HSR1"/>
    <property type="match status" value="1"/>
</dbReference>
<comment type="subcellular location">
    <subcellularLocation>
        <location evidence="1">Mitochondrion inner membrane</location>
        <topology evidence="1">Peripheral membrane protein</topology>
        <orientation evidence="1">Matrix side</orientation>
    </subcellularLocation>
</comment>
<dbReference type="PANTHER" id="PTHR45782">
    <property type="entry name" value="MITOCHONDRIAL RIBOSOME-ASSOCIATED GTPASE 1"/>
    <property type="match status" value="1"/>
</dbReference>
<evidence type="ECO:0000256" key="7">
    <source>
        <dbReference type="ARBA" id="ARBA00023136"/>
    </source>
</evidence>
<dbReference type="Proteomes" id="UP000198287">
    <property type="component" value="Unassembled WGS sequence"/>
</dbReference>
<keyword evidence="7" id="KW-0472">Membrane</keyword>
<evidence type="ECO:0000256" key="1">
    <source>
        <dbReference type="ARBA" id="ARBA00004443"/>
    </source>
</evidence>
<keyword evidence="4" id="KW-0809">Transit peptide</keyword>
<evidence type="ECO:0000256" key="5">
    <source>
        <dbReference type="ARBA" id="ARBA00023128"/>
    </source>
</evidence>
<dbReference type="STRING" id="158441.A0A226D082"/>
<dbReference type="Gene3D" id="1.10.1580.10">
    <property type="match status" value="1"/>
</dbReference>
<dbReference type="GO" id="GO:0032543">
    <property type="term" value="P:mitochondrial translation"/>
    <property type="evidence" value="ECO:0007669"/>
    <property type="project" value="TreeGrafter"/>
</dbReference>
<dbReference type="GO" id="GO:0005525">
    <property type="term" value="F:GTP binding"/>
    <property type="evidence" value="ECO:0007669"/>
    <property type="project" value="UniProtKB-KW"/>
</dbReference>
<feature type="domain" description="G" evidence="11">
    <location>
        <begin position="137"/>
        <end position="236"/>
    </location>
</feature>
<comment type="function">
    <text evidence="8 9">Plays a role in the regulation of the mitochondrial ribosome assembly and of translational activity. Displays mitochondrial GTPase activity.</text>
</comment>